<dbReference type="Gene3D" id="3.30.70.1060">
    <property type="entry name" value="Dimeric alpha+beta barrel"/>
    <property type="match status" value="1"/>
</dbReference>
<dbReference type="PANTHER" id="PTHR35174:SF3">
    <property type="entry name" value="BLL7171 PROTEIN"/>
    <property type="match status" value="1"/>
</dbReference>
<gene>
    <name evidence="3" type="ORF">ACFFTR_22330</name>
</gene>
<name>A0ABV5MAF3_9ACTN</name>
<feature type="domain" description="YCII-related" evidence="2">
    <location>
        <begin position="3"/>
        <end position="108"/>
    </location>
</feature>
<evidence type="ECO:0000313" key="3">
    <source>
        <dbReference type="EMBL" id="MFB9445827.1"/>
    </source>
</evidence>
<evidence type="ECO:0000259" key="2">
    <source>
        <dbReference type="Pfam" id="PF03795"/>
    </source>
</evidence>
<dbReference type="Proteomes" id="UP001589608">
    <property type="component" value="Unassembled WGS sequence"/>
</dbReference>
<protein>
    <submittedName>
        <fullName evidence="3">YciI family protein</fullName>
    </submittedName>
</protein>
<dbReference type="RefSeq" id="WP_223093104.1">
    <property type="nucleotide sequence ID" value="NZ_CP061913.1"/>
</dbReference>
<sequence length="121" mass="13070">MTQYALLLYRSAQDTEDRTADLPRWMQLTEKLREAGVLMANVRLADADTATTVRVRGAQVQLTDGPFATTKETLAGVYLLDCDDLDDAVRRAAALPIAEYGSVEIRPVGRSAGVEGEPAGS</sequence>
<dbReference type="InterPro" id="IPR011008">
    <property type="entry name" value="Dimeric_a/b-barrel"/>
</dbReference>
<comment type="caution">
    <text evidence="3">The sequence shown here is derived from an EMBL/GenBank/DDBJ whole genome shotgun (WGS) entry which is preliminary data.</text>
</comment>
<accession>A0ABV5MAF3</accession>
<evidence type="ECO:0000313" key="4">
    <source>
        <dbReference type="Proteomes" id="UP001589608"/>
    </source>
</evidence>
<dbReference type="InterPro" id="IPR005545">
    <property type="entry name" value="YCII"/>
</dbReference>
<comment type="similarity">
    <text evidence="1">Belongs to the YciI family.</text>
</comment>
<proteinExistence type="inferred from homology"/>
<dbReference type="PANTHER" id="PTHR35174">
    <property type="entry name" value="BLL7171 PROTEIN-RELATED"/>
    <property type="match status" value="1"/>
</dbReference>
<keyword evidence="4" id="KW-1185">Reference proteome</keyword>
<evidence type="ECO:0000256" key="1">
    <source>
        <dbReference type="ARBA" id="ARBA00007689"/>
    </source>
</evidence>
<dbReference type="Pfam" id="PF03795">
    <property type="entry name" value="YCII"/>
    <property type="match status" value="1"/>
</dbReference>
<organism evidence="3 4">
    <name type="scientific">Dactylosporangium vinaceum</name>
    <dbReference type="NCBI Taxonomy" id="53362"/>
    <lineage>
        <taxon>Bacteria</taxon>
        <taxon>Bacillati</taxon>
        <taxon>Actinomycetota</taxon>
        <taxon>Actinomycetes</taxon>
        <taxon>Micromonosporales</taxon>
        <taxon>Micromonosporaceae</taxon>
        <taxon>Dactylosporangium</taxon>
    </lineage>
</organism>
<reference evidence="3 4" key="1">
    <citation type="submission" date="2024-09" db="EMBL/GenBank/DDBJ databases">
        <authorList>
            <person name="Sun Q."/>
            <person name="Mori K."/>
        </authorList>
    </citation>
    <scope>NUCLEOTIDE SEQUENCE [LARGE SCALE GENOMIC DNA]</scope>
    <source>
        <strain evidence="3 4">JCM 3307</strain>
    </source>
</reference>
<dbReference type="EMBL" id="JBHMCA010000043">
    <property type="protein sequence ID" value="MFB9445827.1"/>
    <property type="molecule type" value="Genomic_DNA"/>
</dbReference>
<dbReference type="SUPFAM" id="SSF54909">
    <property type="entry name" value="Dimeric alpha+beta barrel"/>
    <property type="match status" value="1"/>
</dbReference>